<dbReference type="EMBL" id="LVHD01000019">
    <property type="protein sequence ID" value="OAG75774.1"/>
    <property type="molecule type" value="Genomic_DNA"/>
</dbReference>
<accession>A0A177G8Y7</accession>
<reference evidence="1 2" key="1">
    <citation type="submission" date="2016-03" db="EMBL/GenBank/DDBJ databases">
        <title>Draft genome sequence of Acetobacter malorum CECT 7742, a strain isolated from strawberry vinegar.</title>
        <authorList>
            <person name="Sainz F."/>
            <person name="Mas A."/>
            <person name="Torija M.J."/>
        </authorList>
    </citation>
    <scope>NUCLEOTIDE SEQUENCE [LARGE SCALE GENOMIC DNA]</scope>
    <source>
        <strain evidence="1 2">CECT 7742</strain>
    </source>
</reference>
<evidence type="ECO:0000313" key="2">
    <source>
        <dbReference type="Proteomes" id="UP000077349"/>
    </source>
</evidence>
<sequence length="164" mass="18018">MGFQPFGLCQSHPGRANTAQGIRATGQEGCPFHKVKNRQAGCKAGCAGGRQNMVRAAHVIPHGFRAEAAKENRARVPYMGKQGFRIIHHQFQMFRGQTVGQSHRFFQIFDDQNRAVPLPACAGNGGAGQGFQLGCDGFRHFVGKSCIRRDECRLSQFIMLGLSQ</sequence>
<dbReference type="AlphaFoldDB" id="A0A177G8Y7"/>
<proteinExistence type="predicted"/>
<evidence type="ECO:0000313" key="1">
    <source>
        <dbReference type="EMBL" id="OAG75774.1"/>
    </source>
</evidence>
<dbReference type="Proteomes" id="UP000077349">
    <property type="component" value="Unassembled WGS sequence"/>
</dbReference>
<protein>
    <submittedName>
        <fullName evidence="1">Uncharacterized protein</fullName>
    </submittedName>
</protein>
<gene>
    <name evidence="1" type="ORF">Amal_02875</name>
</gene>
<comment type="caution">
    <text evidence="1">The sequence shown here is derived from an EMBL/GenBank/DDBJ whole genome shotgun (WGS) entry which is preliminary data.</text>
</comment>
<organism evidence="1 2">
    <name type="scientific">Acetobacter malorum</name>
    <dbReference type="NCBI Taxonomy" id="178901"/>
    <lineage>
        <taxon>Bacteria</taxon>
        <taxon>Pseudomonadati</taxon>
        <taxon>Pseudomonadota</taxon>
        <taxon>Alphaproteobacteria</taxon>
        <taxon>Acetobacterales</taxon>
        <taxon>Acetobacteraceae</taxon>
        <taxon>Acetobacter</taxon>
    </lineage>
</organism>
<name>A0A177G8Y7_9PROT</name>